<dbReference type="GO" id="GO:0008757">
    <property type="term" value="F:S-adenosylmethionine-dependent methyltransferase activity"/>
    <property type="evidence" value="ECO:0007669"/>
    <property type="project" value="TreeGrafter"/>
</dbReference>
<dbReference type="InterPro" id="IPR029063">
    <property type="entry name" value="SAM-dependent_MTases_sf"/>
</dbReference>
<keyword evidence="3" id="KW-0949">S-adenosyl-L-methionine</keyword>
<keyword evidence="2" id="KW-0808">Transferase</keyword>
<protein>
    <recommendedName>
        <fullName evidence="4">Methyltransferase small domain-containing protein</fullName>
    </recommendedName>
</protein>
<dbReference type="GO" id="GO:0035657">
    <property type="term" value="C:eRF1 methyltransferase complex"/>
    <property type="evidence" value="ECO:0007669"/>
    <property type="project" value="TreeGrafter"/>
</dbReference>
<evidence type="ECO:0000313" key="5">
    <source>
        <dbReference type="EMBL" id="KDQ09375.1"/>
    </source>
</evidence>
<dbReference type="GO" id="GO:0032259">
    <property type="term" value="P:methylation"/>
    <property type="evidence" value="ECO:0007669"/>
    <property type="project" value="UniProtKB-KW"/>
</dbReference>
<dbReference type="InParanoid" id="A0A067M3W3"/>
<reference evidence="6" key="1">
    <citation type="journal article" date="2014" name="Proc. Natl. Acad. Sci. U.S.A.">
        <title>Extensive sampling of basidiomycete genomes demonstrates inadequacy of the white-rot/brown-rot paradigm for wood decay fungi.</title>
        <authorList>
            <person name="Riley R."/>
            <person name="Salamov A.A."/>
            <person name="Brown D.W."/>
            <person name="Nagy L.G."/>
            <person name="Floudas D."/>
            <person name="Held B.W."/>
            <person name="Levasseur A."/>
            <person name="Lombard V."/>
            <person name="Morin E."/>
            <person name="Otillar R."/>
            <person name="Lindquist E.A."/>
            <person name="Sun H."/>
            <person name="LaButti K.M."/>
            <person name="Schmutz J."/>
            <person name="Jabbour D."/>
            <person name="Luo H."/>
            <person name="Baker S.E."/>
            <person name="Pisabarro A.G."/>
            <person name="Walton J.D."/>
            <person name="Blanchette R.A."/>
            <person name="Henrissat B."/>
            <person name="Martin F."/>
            <person name="Cullen D."/>
            <person name="Hibbett D.S."/>
            <person name="Grigoriev I.V."/>
        </authorList>
    </citation>
    <scope>NUCLEOTIDE SEQUENCE [LARGE SCALE GENOMIC DNA]</scope>
    <source>
        <strain evidence="6">FD-172 SS1</strain>
    </source>
</reference>
<dbReference type="OrthoDB" id="194386at2759"/>
<evidence type="ECO:0000256" key="3">
    <source>
        <dbReference type="ARBA" id="ARBA00022691"/>
    </source>
</evidence>
<keyword evidence="6" id="KW-1185">Reference proteome</keyword>
<dbReference type="Gene3D" id="3.40.50.150">
    <property type="entry name" value="Vaccinia Virus protein VP39"/>
    <property type="match status" value="1"/>
</dbReference>
<accession>A0A067M3W3</accession>
<dbReference type="HOGENOM" id="CLU_1199623_0_0_1"/>
<dbReference type="AlphaFoldDB" id="A0A067M3W3"/>
<evidence type="ECO:0000259" key="4">
    <source>
        <dbReference type="Pfam" id="PF05175"/>
    </source>
</evidence>
<keyword evidence="1" id="KW-0489">Methyltransferase</keyword>
<organism evidence="5 6">
    <name type="scientific">Botryobasidium botryosum (strain FD-172 SS1)</name>
    <dbReference type="NCBI Taxonomy" id="930990"/>
    <lineage>
        <taxon>Eukaryota</taxon>
        <taxon>Fungi</taxon>
        <taxon>Dikarya</taxon>
        <taxon>Basidiomycota</taxon>
        <taxon>Agaricomycotina</taxon>
        <taxon>Agaricomycetes</taxon>
        <taxon>Cantharellales</taxon>
        <taxon>Botryobasidiaceae</taxon>
        <taxon>Botryobasidium</taxon>
    </lineage>
</organism>
<name>A0A067M3W3_BOTB1</name>
<dbReference type="GO" id="GO:0008276">
    <property type="term" value="F:protein methyltransferase activity"/>
    <property type="evidence" value="ECO:0007669"/>
    <property type="project" value="TreeGrafter"/>
</dbReference>
<dbReference type="Pfam" id="PF05175">
    <property type="entry name" value="MTS"/>
    <property type="match status" value="1"/>
</dbReference>
<dbReference type="PANTHER" id="PTHR45875:SF1">
    <property type="entry name" value="METHYLTRANSFERASE N6AMT1"/>
    <property type="match status" value="1"/>
</dbReference>
<dbReference type="STRING" id="930990.A0A067M3W3"/>
<evidence type="ECO:0000313" key="6">
    <source>
        <dbReference type="Proteomes" id="UP000027195"/>
    </source>
</evidence>
<dbReference type="Proteomes" id="UP000027195">
    <property type="component" value="Unassembled WGS sequence"/>
</dbReference>
<dbReference type="EMBL" id="KL198079">
    <property type="protein sequence ID" value="KDQ09375.1"/>
    <property type="molecule type" value="Genomic_DNA"/>
</dbReference>
<dbReference type="PANTHER" id="PTHR45875">
    <property type="entry name" value="METHYLTRANSFERASE N6AMT1"/>
    <property type="match status" value="1"/>
</dbReference>
<evidence type="ECO:0000256" key="1">
    <source>
        <dbReference type="ARBA" id="ARBA00022603"/>
    </source>
</evidence>
<sequence length="231" mass="26037">MATERGQWEKRISELIVESKQHQTTYFEKIGNFGIYIHPTVYSPKYFPETLWYAEHLPPIVGGKSFLEVGVGSGLISVSVAASGSAVSGVDINPHAVETTKQNFEANGQSGTIVVSDVFDNVSGRFDFIFWNHPWQNDARIPEELKSEKTFDSGYRLLRRFIAQAQDHLTEEGAVLLGTSYYADLETMKGIYEENGYAHECICQGQRSIGKDVTEEYYIIQLRKQKTPHSS</sequence>
<evidence type="ECO:0000256" key="2">
    <source>
        <dbReference type="ARBA" id="ARBA00022679"/>
    </source>
</evidence>
<dbReference type="SUPFAM" id="SSF53335">
    <property type="entry name" value="S-adenosyl-L-methionine-dependent methyltransferases"/>
    <property type="match status" value="1"/>
</dbReference>
<feature type="domain" description="Methyltransferase small" evidence="4">
    <location>
        <begin position="38"/>
        <end position="177"/>
    </location>
</feature>
<dbReference type="InterPro" id="IPR052190">
    <property type="entry name" value="Euk-Arch_PrmC-MTase"/>
</dbReference>
<gene>
    <name evidence="5" type="ORF">BOTBODRAFT_37128</name>
</gene>
<dbReference type="CDD" id="cd02440">
    <property type="entry name" value="AdoMet_MTases"/>
    <property type="match status" value="1"/>
</dbReference>
<dbReference type="InterPro" id="IPR007848">
    <property type="entry name" value="Small_mtfrase_dom"/>
</dbReference>
<proteinExistence type="predicted"/>